<dbReference type="AlphaFoldDB" id="A0AAN7CUS8"/>
<dbReference type="EMBL" id="MU857633">
    <property type="protein sequence ID" value="KAK4248744.1"/>
    <property type="molecule type" value="Genomic_DNA"/>
</dbReference>
<dbReference type="GO" id="GO:0045895">
    <property type="term" value="P:positive regulation of mating-type specific transcription, DNA-templated"/>
    <property type="evidence" value="ECO:0007669"/>
    <property type="project" value="InterPro"/>
</dbReference>
<keyword evidence="2 5" id="KW-0238">DNA-binding</keyword>
<dbReference type="InterPro" id="IPR006856">
    <property type="entry name" value="MATalpha_HMGbox"/>
</dbReference>
<evidence type="ECO:0000256" key="5">
    <source>
        <dbReference type="RuleBase" id="RU003516"/>
    </source>
</evidence>
<name>A0AAN7CUS8_9PEZI</name>
<protein>
    <submittedName>
        <fullName evidence="7">Mating-type protein MAT alpha 1-domain-containing protein</fullName>
    </submittedName>
</protein>
<evidence type="ECO:0000313" key="7">
    <source>
        <dbReference type="EMBL" id="KAK4248744.1"/>
    </source>
</evidence>
<organism evidence="7 8">
    <name type="scientific">Corynascus novoguineensis</name>
    <dbReference type="NCBI Taxonomy" id="1126955"/>
    <lineage>
        <taxon>Eukaryota</taxon>
        <taxon>Fungi</taxon>
        <taxon>Dikarya</taxon>
        <taxon>Ascomycota</taxon>
        <taxon>Pezizomycotina</taxon>
        <taxon>Sordariomycetes</taxon>
        <taxon>Sordariomycetidae</taxon>
        <taxon>Sordariales</taxon>
        <taxon>Chaetomiaceae</taxon>
        <taxon>Corynascus</taxon>
    </lineage>
</organism>
<evidence type="ECO:0000256" key="4">
    <source>
        <dbReference type="ARBA" id="ARBA00023242"/>
    </source>
</evidence>
<dbReference type="PROSITE" id="PS51325">
    <property type="entry name" value="ALPHA_BOX"/>
    <property type="match status" value="1"/>
</dbReference>
<accession>A0AAN7CUS8</accession>
<evidence type="ECO:0000256" key="3">
    <source>
        <dbReference type="ARBA" id="ARBA00023163"/>
    </source>
</evidence>
<comment type="subcellular location">
    <subcellularLocation>
        <location evidence="5">Nucleus</location>
    </subcellularLocation>
</comment>
<evidence type="ECO:0000313" key="8">
    <source>
        <dbReference type="Proteomes" id="UP001303647"/>
    </source>
</evidence>
<keyword evidence="1 5" id="KW-0805">Transcription regulation</keyword>
<dbReference type="Proteomes" id="UP001303647">
    <property type="component" value="Unassembled WGS sequence"/>
</dbReference>
<reference evidence="7" key="2">
    <citation type="submission" date="2023-05" db="EMBL/GenBank/DDBJ databases">
        <authorList>
            <consortium name="Lawrence Berkeley National Laboratory"/>
            <person name="Steindorff A."/>
            <person name="Hensen N."/>
            <person name="Bonometti L."/>
            <person name="Westerberg I."/>
            <person name="Brannstrom I.O."/>
            <person name="Guillou S."/>
            <person name="Cros-Aarteil S."/>
            <person name="Calhoun S."/>
            <person name="Haridas S."/>
            <person name="Kuo A."/>
            <person name="Mondo S."/>
            <person name="Pangilinan J."/>
            <person name="Riley R."/>
            <person name="Labutti K."/>
            <person name="Andreopoulos B."/>
            <person name="Lipzen A."/>
            <person name="Chen C."/>
            <person name="Yanf M."/>
            <person name="Daum C."/>
            <person name="Ng V."/>
            <person name="Clum A."/>
            <person name="Ohm R."/>
            <person name="Martin F."/>
            <person name="Silar P."/>
            <person name="Natvig D."/>
            <person name="Lalanne C."/>
            <person name="Gautier V."/>
            <person name="Ament-Velasquez S.L."/>
            <person name="Kruys A."/>
            <person name="Hutchinson M.I."/>
            <person name="Powell A.J."/>
            <person name="Barry K."/>
            <person name="Miller A.N."/>
            <person name="Grigoriev I.V."/>
            <person name="Debuchy R."/>
            <person name="Gladieux P."/>
            <person name="Thoren M.H."/>
            <person name="Johannesson H."/>
        </authorList>
    </citation>
    <scope>NUCLEOTIDE SEQUENCE</scope>
    <source>
        <strain evidence="7">CBS 359.72</strain>
    </source>
</reference>
<proteinExistence type="inferred from homology"/>
<dbReference type="GO" id="GO:0005634">
    <property type="term" value="C:nucleus"/>
    <property type="evidence" value="ECO:0007669"/>
    <property type="project" value="UniProtKB-SubCell"/>
</dbReference>
<keyword evidence="8" id="KW-1185">Reference proteome</keyword>
<keyword evidence="3 5" id="KW-0804">Transcription</keyword>
<comment type="caution">
    <text evidence="7">The sequence shown here is derived from an EMBL/GenBank/DDBJ whole genome shotgun (WGS) entry which is preliminary data.</text>
</comment>
<evidence type="ECO:0000259" key="6">
    <source>
        <dbReference type="PROSITE" id="PS51325"/>
    </source>
</evidence>
<gene>
    <name evidence="7" type="ORF">C7999DRAFT_40138</name>
</gene>
<sequence>MTGINKILETFEGLAEGDREMTMKALSTIMRAENQRQPAKKKVNGFMGYRAYYSSLFSQLTQKEKSPIMTTLWKEDPLHKEWDFMCAVYSAIREFLSDENVTLQNWIQFAIKHMGIVARESYLATLGWRLVQLEDGTHKVERTVARGVQSYPQPTNGLGLFMSCLNDGLPVSNPLPIITKLSNLTDDIIYINTQPGAAAKQPMNTMESFRQFAQNHPHLAMSALFQVPTAHPLIMQGVTVHHVDQLNSFLATEQFFLPQREDPELDAMLDKIFQGEGGGGIGNQGSFGNQYLATGIGMGNGTPGSAWTAFD</sequence>
<keyword evidence="4 5" id="KW-0539">Nucleus</keyword>
<dbReference type="GO" id="GO:0008301">
    <property type="term" value="F:DNA binding, bending"/>
    <property type="evidence" value="ECO:0007669"/>
    <property type="project" value="InterPro"/>
</dbReference>
<feature type="domain" description="Alpha box" evidence="6">
    <location>
        <begin position="38"/>
        <end position="93"/>
    </location>
</feature>
<dbReference type="Pfam" id="PF04769">
    <property type="entry name" value="MATalpha_HMGbox"/>
    <property type="match status" value="1"/>
</dbReference>
<comment type="similarity">
    <text evidence="5">Belongs to the MATALPHA1 family.</text>
</comment>
<evidence type="ECO:0000256" key="1">
    <source>
        <dbReference type="ARBA" id="ARBA00023015"/>
    </source>
</evidence>
<reference evidence="7" key="1">
    <citation type="journal article" date="2023" name="Mol. Phylogenet. Evol.">
        <title>Genome-scale phylogeny and comparative genomics of the fungal order Sordariales.</title>
        <authorList>
            <person name="Hensen N."/>
            <person name="Bonometti L."/>
            <person name="Westerberg I."/>
            <person name="Brannstrom I.O."/>
            <person name="Guillou S."/>
            <person name="Cros-Aarteil S."/>
            <person name="Calhoun S."/>
            <person name="Haridas S."/>
            <person name="Kuo A."/>
            <person name="Mondo S."/>
            <person name="Pangilinan J."/>
            <person name="Riley R."/>
            <person name="LaButti K."/>
            <person name="Andreopoulos B."/>
            <person name="Lipzen A."/>
            <person name="Chen C."/>
            <person name="Yan M."/>
            <person name="Daum C."/>
            <person name="Ng V."/>
            <person name="Clum A."/>
            <person name="Steindorff A."/>
            <person name="Ohm R.A."/>
            <person name="Martin F."/>
            <person name="Silar P."/>
            <person name="Natvig D.O."/>
            <person name="Lalanne C."/>
            <person name="Gautier V."/>
            <person name="Ament-Velasquez S.L."/>
            <person name="Kruys A."/>
            <person name="Hutchinson M.I."/>
            <person name="Powell A.J."/>
            <person name="Barry K."/>
            <person name="Miller A.N."/>
            <person name="Grigoriev I.V."/>
            <person name="Debuchy R."/>
            <person name="Gladieux P."/>
            <person name="Hiltunen Thoren M."/>
            <person name="Johannesson H."/>
        </authorList>
    </citation>
    <scope>NUCLEOTIDE SEQUENCE</scope>
    <source>
        <strain evidence="7">CBS 359.72</strain>
    </source>
</reference>
<evidence type="ECO:0000256" key="2">
    <source>
        <dbReference type="ARBA" id="ARBA00023125"/>
    </source>
</evidence>